<dbReference type="GeneID" id="71965875"/>
<protein>
    <submittedName>
        <fullName evidence="3">Glycosyl transferase family 1</fullName>
    </submittedName>
</protein>
<evidence type="ECO:0000259" key="1">
    <source>
        <dbReference type="Pfam" id="PF00534"/>
    </source>
</evidence>
<dbReference type="InterPro" id="IPR001296">
    <property type="entry name" value="Glyco_trans_1"/>
</dbReference>
<name>A0ABN6PCK4_9EURY</name>
<feature type="domain" description="Glycosyl transferase family 1" evidence="1">
    <location>
        <begin position="194"/>
        <end position="356"/>
    </location>
</feature>
<dbReference type="SUPFAM" id="SSF53756">
    <property type="entry name" value="UDP-Glycosyltransferase/glycogen phosphorylase"/>
    <property type="match status" value="1"/>
</dbReference>
<dbReference type="EMBL" id="AP025698">
    <property type="protein sequence ID" value="BDH79965.1"/>
    <property type="molecule type" value="Genomic_DNA"/>
</dbReference>
<dbReference type="Gene3D" id="3.40.50.2000">
    <property type="entry name" value="Glycogen Phosphorylase B"/>
    <property type="match status" value="2"/>
</dbReference>
<dbReference type="GO" id="GO:0016829">
    <property type="term" value="F:lyase activity"/>
    <property type="evidence" value="ECO:0007669"/>
    <property type="project" value="UniProtKB-KW"/>
</dbReference>
<gene>
    <name evidence="3" type="ORF">MTTB_13440</name>
</gene>
<dbReference type="Pfam" id="PF13439">
    <property type="entry name" value="Glyco_transf_4"/>
    <property type="match status" value="1"/>
</dbReference>
<dbReference type="PANTHER" id="PTHR45947:SF3">
    <property type="entry name" value="SULFOQUINOVOSYL TRANSFERASE SQD2"/>
    <property type="match status" value="1"/>
</dbReference>
<keyword evidence="4" id="KW-1185">Reference proteome</keyword>
<evidence type="ECO:0000313" key="3">
    <source>
        <dbReference type="EMBL" id="BDH79965.1"/>
    </source>
</evidence>
<organism evidence="3 4">
    <name type="scientific">Methanothermobacter tenebrarum</name>
    <dbReference type="NCBI Taxonomy" id="680118"/>
    <lineage>
        <taxon>Archaea</taxon>
        <taxon>Methanobacteriati</taxon>
        <taxon>Methanobacteriota</taxon>
        <taxon>Methanomada group</taxon>
        <taxon>Methanobacteria</taxon>
        <taxon>Methanobacteriales</taxon>
        <taxon>Methanobacteriaceae</taxon>
        <taxon>Methanothermobacter</taxon>
    </lineage>
</organism>
<dbReference type="PANTHER" id="PTHR45947">
    <property type="entry name" value="SULFOQUINOVOSYL TRANSFERASE SQD2"/>
    <property type="match status" value="1"/>
</dbReference>
<dbReference type="Pfam" id="PF00534">
    <property type="entry name" value="Glycos_transf_1"/>
    <property type="match status" value="1"/>
</dbReference>
<reference evidence="3 4" key="1">
    <citation type="submission" date="2022-04" db="EMBL/GenBank/DDBJ databases">
        <title>Complete genome of Methanothermobacter tenebrarum strain RMAS.</title>
        <authorList>
            <person name="Nakamura K."/>
            <person name="Oshima K."/>
            <person name="Hattori M."/>
            <person name="Kamagata Y."/>
            <person name="Takamizawa K."/>
        </authorList>
    </citation>
    <scope>NUCLEOTIDE SEQUENCE [LARGE SCALE GENOMIC DNA]</scope>
    <source>
        <strain evidence="3 4">RMAS</strain>
    </source>
</reference>
<sequence>MRIALVYDGAYPWIKGGVEKRLHEIGKGLVKRGHEVHWYCVGWWLNENRNRDIEVDGINYHAVCGPMEMYVNGRRSIKAAIKFSLSLFRPLLRNKFDIIDCQQFPFFPCFISKLVSVIRGSIFIMTVHEYWGPYWYEYLGKIKGLFGRLIEKLTFKLTDNVITISNYVKSTLDFYNGKIYVVPNGVQFDRIRMLRKKGEKSNLIFVGRLIKHKNVDILLRAMDILKRRGFSFKCFIIGDGPEKKNLKKLSEELGLEYEVKFLGRVPSDDDVYRYMKSSDVFVFPSSREGAGIVTLEANAAGLPVITADHPLNASRELITSNNGILFDLTPEDLAEKIIFMMKNHEGMKEDCIKFAENYSWDNIVKLTENVYLEVLE</sequence>
<proteinExistence type="predicted"/>
<dbReference type="InterPro" id="IPR050194">
    <property type="entry name" value="Glycosyltransferase_grp1"/>
</dbReference>
<feature type="domain" description="Glycosyltransferase subfamily 4-like N-terminal" evidence="2">
    <location>
        <begin position="16"/>
        <end position="190"/>
    </location>
</feature>
<dbReference type="RefSeq" id="WP_074358786.1">
    <property type="nucleotide sequence ID" value="NZ_AP025698.1"/>
</dbReference>
<dbReference type="InterPro" id="IPR028098">
    <property type="entry name" value="Glyco_trans_4-like_N"/>
</dbReference>
<evidence type="ECO:0000259" key="2">
    <source>
        <dbReference type="Pfam" id="PF13439"/>
    </source>
</evidence>
<dbReference type="CDD" id="cd03801">
    <property type="entry name" value="GT4_PimA-like"/>
    <property type="match status" value="1"/>
</dbReference>
<keyword evidence="3" id="KW-0456">Lyase</keyword>
<evidence type="ECO:0000313" key="4">
    <source>
        <dbReference type="Proteomes" id="UP000831817"/>
    </source>
</evidence>
<accession>A0ABN6PCK4</accession>
<dbReference type="Proteomes" id="UP000831817">
    <property type="component" value="Chromosome"/>
</dbReference>
<dbReference type="GeneID" id="43708789"/>
<dbReference type="GO" id="GO:0016740">
    <property type="term" value="F:transferase activity"/>
    <property type="evidence" value="ECO:0007669"/>
    <property type="project" value="UniProtKB-KW"/>
</dbReference>
<keyword evidence="3" id="KW-0808">Transferase</keyword>